<gene>
    <name evidence="1" type="ordered locus">Minf_1785</name>
</gene>
<dbReference type="KEGG" id="min:Minf_1785"/>
<accession>B3DXD0</accession>
<evidence type="ECO:0000313" key="2">
    <source>
        <dbReference type="Proteomes" id="UP000009149"/>
    </source>
</evidence>
<proteinExistence type="predicted"/>
<protein>
    <submittedName>
        <fullName evidence="1">Uncharacterized protein</fullName>
    </submittedName>
</protein>
<dbReference type="STRING" id="481448.Minf_1785"/>
<sequence length="38" mass="4372">MMPACHDHDKAKFYPFLRLSMPICFSGDDSKFCFQSLG</sequence>
<name>B3DXD0_METI4</name>
<dbReference type="Proteomes" id="UP000009149">
    <property type="component" value="Chromosome"/>
</dbReference>
<organism evidence="1 2">
    <name type="scientific">Methylacidiphilum infernorum (isolate V4)</name>
    <name type="common">Methylokorus infernorum (strain V4)</name>
    <dbReference type="NCBI Taxonomy" id="481448"/>
    <lineage>
        <taxon>Bacteria</taxon>
        <taxon>Pseudomonadati</taxon>
        <taxon>Verrucomicrobiota</taxon>
        <taxon>Methylacidiphilae</taxon>
        <taxon>Methylacidiphilales</taxon>
        <taxon>Methylacidiphilaceae</taxon>
        <taxon>Methylacidiphilum (ex Ratnadevi et al. 2023)</taxon>
    </lineage>
</organism>
<evidence type="ECO:0000313" key="1">
    <source>
        <dbReference type="EMBL" id="ACD83839.1"/>
    </source>
</evidence>
<dbReference type="AlphaFoldDB" id="B3DXD0"/>
<reference evidence="1 2" key="1">
    <citation type="journal article" date="2008" name="Biol. Direct">
        <title>Complete genome sequence of the extremely acidophilic methanotroph isolate V4, Methylacidiphilum infernorum, a representative of the bacterial phylum Verrucomicrobia.</title>
        <authorList>
            <person name="Hou S."/>
            <person name="Makarova K.S."/>
            <person name="Saw J.H."/>
            <person name="Senin P."/>
            <person name="Ly B.V."/>
            <person name="Zhou Z."/>
            <person name="Ren Y."/>
            <person name="Wang J."/>
            <person name="Galperin M.Y."/>
            <person name="Omelchenko M.V."/>
            <person name="Wolf Y.I."/>
            <person name="Yutin N."/>
            <person name="Koonin E.V."/>
            <person name="Stott M.B."/>
            <person name="Mountain B.W."/>
            <person name="Crowe M.A."/>
            <person name="Smirnova A.V."/>
            <person name="Dunfield P.F."/>
            <person name="Feng L."/>
            <person name="Wang L."/>
            <person name="Alam M."/>
        </authorList>
    </citation>
    <scope>NUCLEOTIDE SEQUENCE [LARGE SCALE GENOMIC DNA]</scope>
    <source>
        <strain evidence="2">Isolate V4</strain>
    </source>
</reference>
<dbReference type="HOGENOM" id="CLU_3330002_0_0_0"/>
<dbReference type="EMBL" id="CP000975">
    <property type="protein sequence ID" value="ACD83839.1"/>
    <property type="molecule type" value="Genomic_DNA"/>
</dbReference>